<keyword evidence="3" id="KW-1185">Reference proteome</keyword>
<dbReference type="AlphaFoldDB" id="A0A0D2Q7L0"/>
<feature type="transmembrane region" description="Helical" evidence="1">
    <location>
        <begin position="22"/>
        <end position="41"/>
    </location>
</feature>
<keyword evidence="1" id="KW-1133">Transmembrane helix</keyword>
<organism evidence="2 3">
    <name type="scientific">Hypholoma sublateritium (strain FD-334 SS-4)</name>
    <dbReference type="NCBI Taxonomy" id="945553"/>
    <lineage>
        <taxon>Eukaryota</taxon>
        <taxon>Fungi</taxon>
        <taxon>Dikarya</taxon>
        <taxon>Basidiomycota</taxon>
        <taxon>Agaricomycotina</taxon>
        <taxon>Agaricomycetes</taxon>
        <taxon>Agaricomycetidae</taxon>
        <taxon>Agaricales</taxon>
        <taxon>Agaricineae</taxon>
        <taxon>Strophariaceae</taxon>
        <taxon>Hypholoma</taxon>
    </lineage>
</organism>
<accession>A0A0D2Q7L0</accession>
<keyword evidence="1" id="KW-0812">Transmembrane</keyword>
<name>A0A0D2Q7L0_HYPSF</name>
<evidence type="ECO:0000313" key="3">
    <source>
        <dbReference type="Proteomes" id="UP000054270"/>
    </source>
</evidence>
<sequence length="72" mass="8244">MAAFTAFSKTLKDMRIYFNHEIASLSLPSLPFSSIVFVLILELQYHRSWYDNISDRISLVGQTSLVLSFITV</sequence>
<evidence type="ECO:0000256" key="1">
    <source>
        <dbReference type="SAM" id="Phobius"/>
    </source>
</evidence>
<gene>
    <name evidence="2" type="ORF">HYPSUDRAFT_34808</name>
</gene>
<proteinExistence type="predicted"/>
<keyword evidence="1" id="KW-0472">Membrane</keyword>
<protein>
    <submittedName>
        <fullName evidence="2">Uncharacterized protein</fullName>
    </submittedName>
</protein>
<dbReference type="Proteomes" id="UP000054270">
    <property type="component" value="Unassembled WGS sequence"/>
</dbReference>
<reference evidence="3" key="1">
    <citation type="submission" date="2014-04" db="EMBL/GenBank/DDBJ databases">
        <title>Evolutionary Origins and Diversification of the Mycorrhizal Mutualists.</title>
        <authorList>
            <consortium name="DOE Joint Genome Institute"/>
            <consortium name="Mycorrhizal Genomics Consortium"/>
            <person name="Kohler A."/>
            <person name="Kuo A."/>
            <person name="Nagy L.G."/>
            <person name="Floudas D."/>
            <person name="Copeland A."/>
            <person name="Barry K.W."/>
            <person name="Cichocki N."/>
            <person name="Veneault-Fourrey C."/>
            <person name="LaButti K."/>
            <person name="Lindquist E.A."/>
            <person name="Lipzen A."/>
            <person name="Lundell T."/>
            <person name="Morin E."/>
            <person name="Murat C."/>
            <person name="Riley R."/>
            <person name="Ohm R."/>
            <person name="Sun H."/>
            <person name="Tunlid A."/>
            <person name="Henrissat B."/>
            <person name="Grigoriev I.V."/>
            <person name="Hibbett D.S."/>
            <person name="Martin F."/>
        </authorList>
    </citation>
    <scope>NUCLEOTIDE SEQUENCE [LARGE SCALE GENOMIC DNA]</scope>
    <source>
        <strain evidence="3">FD-334 SS-4</strain>
    </source>
</reference>
<evidence type="ECO:0000313" key="2">
    <source>
        <dbReference type="EMBL" id="KJA27685.1"/>
    </source>
</evidence>
<dbReference type="EMBL" id="KN817523">
    <property type="protein sequence ID" value="KJA27685.1"/>
    <property type="molecule type" value="Genomic_DNA"/>
</dbReference>